<dbReference type="GO" id="GO:0003676">
    <property type="term" value="F:nucleic acid binding"/>
    <property type="evidence" value="ECO:0007669"/>
    <property type="project" value="InterPro"/>
</dbReference>
<gene>
    <name evidence="9" type="ORF">MENT_LOCUS14644</name>
</gene>
<evidence type="ECO:0008006" key="11">
    <source>
        <dbReference type="Google" id="ProtNLM"/>
    </source>
</evidence>
<dbReference type="GO" id="GO:0006397">
    <property type="term" value="P:mRNA processing"/>
    <property type="evidence" value="ECO:0007669"/>
    <property type="project" value="InterPro"/>
</dbReference>
<dbReference type="PROSITE" id="PS51282">
    <property type="entry name" value="DWNN"/>
    <property type="match status" value="1"/>
</dbReference>
<evidence type="ECO:0000256" key="4">
    <source>
        <dbReference type="ARBA" id="ARBA00022833"/>
    </source>
</evidence>
<name>A0A6V7UP96_MELEN</name>
<dbReference type="AlphaFoldDB" id="A0A6V7UP96"/>
<dbReference type="OrthoDB" id="106784at2759"/>
<evidence type="ECO:0000259" key="8">
    <source>
        <dbReference type="PROSITE" id="PS51282"/>
    </source>
</evidence>
<dbReference type="Gene3D" id="3.10.20.90">
    <property type="entry name" value="Phosphatidylinositol 3-kinase Catalytic Subunit, Chain A, domain 1"/>
    <property type="match status" value="1"/>
</dbReference>
<sequence length="271" mass="30746">MSSVHYKFKATLEYKTLTFDGLHIGVEEAICDKESIRTESFDLLIANDHTKREYTTGELVPRNSSVVVQRLPRDNALKLPKVQDTANSGIVQRSAGVFQSTTYISPDDFSKLTEEQRIAHVKQVSAEKYSAANYQRRAIGIMSGPPPPTYACNRCAQSGHWYKSCPLLISLLFFLLSTLMMRKSIDREIFNQQWLRAIFLAAASSGQIVVDILLFPQCQVLLLMSYSVTTKRNTKRGTQFLQREELHLLKISLHEDHLVQLVVIIVEVDPI</sequence>
<dbReference type="InterPro" id="IPR033489">
    <property type="entry name" value="RBBP6"/>
</dbReference>
<dbReference type="InterPro" id="IPR001878">
    <property type="entry name" value="Znf_CCHC"/>
</dbReference>
<evidence type="ECO:0000256" key="1">
    <source>
        <dbReference type="ARBA" id="ARBA00004123"/>
    </source>
</evidence>
<comment type="subcellular location">
    <subcellularLocation>
        <location evidence="1">Nucleus</location>
    </subcellularLocation>
</comment>
<evidence type="ECO:0000256" key="2">
    <source>
        <dbReference type="ARBA" id="ARBA00022723"/>
    </source>
</evidence>
<feature type="domain" description="CCHC-type" evidence="7">
    <location>
        <begin position="152"/>
        <end position="166"/>
    </location>
</feature>
<evidence type="ECO:0000256" key="6">
    <source>
        <dbReference type="PROSITE-ProRule" id="PRU00047"/>
    </source>
</evidence>
<dbReference type="InterPro" id="IPR025829">
    <property type="entry name" value="Zn_knuckle_CX2CX3GHX4C"/>
</dbReference>
<keyword evidence="3 6" id="KW-0863">Zinc-finger</keyword>
<dbReference type="SUPFAM" id="SSF57756">
    <property type="entry name" value="Retrovirus zinc finger-like domains"/>
    <property type="match status" value="1"/>
</dbReference>
<dbReference type="PANTHER" id="PTHR15439">
    <property type="entry name" value="RETINOBLASTOMA-BINDING PROTEIN 6"/>
    <property type="match status" value="1"/>
</dbReference>
<dbReference type="GO" id="GO:0008270">
    <property type="term" value="F:zinc ion binding"/>
    <property type="evidence" value="ECO:0007669"/>
    <property type="project" value="UniProtKB-KW"/>
</dbReference>
<dbReference type="GO" id="GO:0019899">
    <property type="term" value="F:enzyme binding"/>
    <property type="evidence" value="ECO:0007669"/>
    <property type="project" value="UniProtKB-ARBA"/>
</dbReference>
<organism evidence="9 10">
    <name type="scientific">Meloidogyne enterolobii</name>
    <name type="common">Root-knot nematode worm</name>
    <name type="synonym">Meloidogyne mayaguensis</name>
    <dbReference type="NCBI Taxonomy" id="390850"/>
    <lineage>
        <taxon>Eukaryota</taxon>
        <taxon>Metazoa</taxon>
        <taxon>Ecdysozoa</taxon>
        <taxon>Nematoda</taxon>
        <taxon>Chromadorea</taxon>
        <taxon>Rhabditida</taxon>
        <taxon>Tylenchina</taxon>
        <taxon>Tylenchomorpha</taxon>
        <taxon>Tylenchoidea</taxon>
        <taxon>Meloidogynidae</taxon>
        <taxon>Meloidogyninae</taxon>
        <taxon>Meloidogyne</taxon>
    </lineage>
</organism>
<evidence type="ECO:0000256" key="5">
    <source>
        <dbReference type="ARBA" id="ARBA00023242"/>
    </source>
</evidence>
<evidence type="ECO:0000259" key="7">
    <source>
        <dbReference type="PROSITE" id="PS50158"/>
    </source>
</evidence>
<dbReference type="PANTHER" id="PTHR15439:SF0">
    <property type="entry name" value="CELL DIVISION CYCLE AND APOPTOSIS REGULATOR PROTEIN 1-RELATED"/>
    <property type="match status" value="1"/>
</dbReference>
<evidence type="ECO:0000256" key="3">
    <source>
        <dbReference type="ARBA" id="ARBA00022771"/>
    </source>
</evidence>
<evidence type="ECO:0000313" key="9">
    <source>
        <dbReference type="EMBL" id="CAD2161114.1"/>
    </source>
</evidence>
<dbReference type="Gene3D" id="4.10.60.10">
    <property type="entry name" value="Zinc finger, CCHC-type"/>
    <property type="match status" value="1"/>
</dbReference>
<keyword evidence="2" id="KW-0479">Metal-binding</keyword>
<keyword evidence="4" id="KW-0862">Zinc</keyword>
<dbReference type="Pfam" id="PF08783">
    <property type="entry name" value="DWNN"/>
    <property type="match status" value="1"/>
</dbReference>
<reference evidence="9 10" key="1">
    <citation type="submission" date="2020-08" db="EMBL/GenBank/DDBJ databases">
        <authorList>
            <person name="Koutsovoulos G."/>
            <person name="Danchin GJ E."/>
        </authorList>
    </citation>
    <scope>NUCLEOTIDE SEQUENCE [LARGE SCALE GENOMIC DNA]</scope>
</reference>
<proteinExistence type="predicted"/>
<dbReference type="PROSITE" id="PS50158">
    <property type="entry name" value="ZF_CCHC"/>
    <property type="match status" value="1"/>
</dbReference>
<dbReference type="GO" id="GO:0006511">
    <property type="term" value="P:ubiquitin-dependent protein catabolic process"/>
    <property type="evidence" value="ECO:0007669"/>
    <property type="project" value="TreeGrafter"/>
</dbReference>
<protein>
    <recommendedName>
        <fullName evidence="11">DWNN domain-containing protein</fullName>
    </recommendedName>
</protein>
<dbReference type="GO" id="GO:0061630">
    <property type="term" value="F:ubiquitin protein ligase activity"/>
    <property type="evidence" value="ECO:0007669"/>
    <property type="project" value="InterPro"/>
</dbReference>
<keyword evidence="5" id="KW-0539">Nucleus</keyword>
<dbReference type="Proteomes" id="UP000580250">
    <property type="component" value="Unassembled WGS sequence"/>
</dbReference>
<dbReference type="GO" id="GO:0016567">
    <property type="term" value="P:protein ubiquitination"/>
    <property type="evidence" value="ECO:0007669"/>
    <property type="project" value="InterPro"/>
</dbReference>
<feature type="domain" description="DWNN" evidence="8">
    <location>
        <begin position="4"/>
        <end position="72"/>
    </location>
</feature>
<evidence type="ECO:0000313" key="10">
    <source>
        <dbReference type="Proteomes" id="UP000580250"/>
    </source>
</evidence>
<dbReference type="Pfam" id="PF13696">
    <property type="entry name" value="zf-CCHC_2"/>
    <property type="match status" value="1"/>
</dbReference>
<dbReference type="SMART" id="SM01180">
    <property type="entry name" value="DWNN"/>
    <property type="match status" value="1"/>
</dbReference>
<comment type="caution">
    <text evidence="9">The sequence shown here is derived from an EMBL/GenBank/DDBJ whole genome shotgun (WGS) entry which is preliminary data.</text>
</comment>
<dbReference type="InterPro" id="IPR014891">
    <property type="entry name" value="DWNN_domain"/>
</dbReference>
<dbReference type="EMBL" id="CAJEWN010000083">
    <property type="protein sequence ID" value="CAD2161114.1"/>
    <property type="molecule type" value="Genomic_DNA"/>
</dbReference>
<accession>A0A6V7UP96</accession>
<dbReference type="GO" id="GO:0005634">
    <property type="term" value="C:nucleus"/>
    <property type="evidence" value="ECO:0007669"/>
    <property type="project" value="UniProtKB-SubCell"/>
</dbReference>
<dbReference type="InterPro" id="IPR036875">
    <property type="entry name" value="Znf_CCHC_sf"/>
</dbReference>